<dbReference type="GO" id="GO:0005524">
    <property type="term" value="F:ATP binding"/>
    <property type="evidence" value="ECO:0007669"/>
    <property type="project" value="UniProtKB-UniRule"/>
</dbReference>
<comment type="caution">
    <text evidence="6">The sequence shown here is derived from an EMBL/GenBank/DDBJ whole genome shotgun (WGS) entry which is preliminary data.</text>
</comment>
<keyword evidence="2 4" id="KW-0547">Nucleotide-binding</keyword>
<protein>
    <recommendedName>
        <fullName evidence="5">ATP-grasp domain-containing protein</fullName>
    </recommendedName>
</protein>
<sequence>MPPSPAVLIVGPSRDHAADLRSVAETHPIAFHDPESNWGATDMTALPAGAEGSAGEPPAGLLALTAEALPQAAELAGALGIRGPSKASADASVDRSIARLLLSEAGLPIPKGTRVDTRQDAAAAALWTGYPVVLRPLANLGHYGEIRADNAEDLQAAWTFAHTASLAAQTTPGAVLLERAHGGERLTLQTITSGGRTRVVAAVRTAFTNYPLFQPASHLVTAEEVDPDLAQLAARAIQAIGIDHGVGHVQVVMAVLGPVITDAAAHLQGDSVPELVRLATGVDLLLAAIQIATGQEPATTPTRSASAAVALIRAGSDGTVTGQAVDPGLFDASWLARLTWETPLGGWVRAHPASLLARCVVTGPDPDTCLANLAQACGSVRTTVQREHP</sequence>
<evidence type="ECO:0000256" key="3">
    <source>
        <dbReference type="ARBA" id="ARBA00022840"/>
    </source>
</evidence>
<dbReference type="InterPro" id="IPR013815">
    <property type="entry name" value="ATP_grasp_subdomain_1"/>
</dbReference>
<dbReference type="RefSeq" id="WP_190213715.1">
    <property type="nucleotide sequence ID" value="NZ_BNBO01000040.1"/>
</dbReference>
<name>A0A919G6L8_9ACTN</name>
<dbReference type="PROSITE" id="PS50975">
    <property type="entry name" value="ATP_GRASP"/>
    <property type="match status" value="1"/>
</dbReference>
<keyword evidence="3 4" id="KW-0067">ATP-binding</keyword>
<dbReference type="AlphaFoldDB" id="A0A919G6L8"/>
<reference evidence="6" key="2">
    <citation type="submission" date="2020-09" db="EMBL/GenBank/DDBJ databases">
        <authorList>
            <person name="Sun Q."/>
            <person name="Ohkuma M."/>
        </authorList>
    </citation>
    <scope>NUCLEOTIDE SEQUENCE</scope>
    <source>
        <strain evidence="6">JCM 4646</strain>
    </source>
</reference>
<dbReference type="Proteomes" id="UP000617734">
    <property type="component" value="Unassembled WGS sequence"/>
</dbReference>
<dbReference type="InterPro" id="IPR005479">
    <property type="entry name" value="CPAse_ATP-bd"/>
</dbReference>
<evidence type="ECO:0000256" key="2">
    <source>
        <dbReference type="ARBA" id="ARBA00022741"/>
    </source>
</evidence>
<dbReference type="PANTHER" id="PTHR43585:SF2">
    <property type="entry name" value="ATP-GRASP ENZYME FSQD"/>
    <property type="match status" value="1"/>
</dbReference>
<accession>A0A919G6L8</accession>
<feature type="domain" description="ATP-grasp" evidence="5">
    <location>
        <begin position="99"/>
        <end position="293"/>
    </location>
</feature>
<proteinExistence type="predicted"/>
<dbReference type="InterPro" id="IPR052032">
    <property type="entry name" value="ATP-dep_AA_Ligase"/>
</dbReference>
<dbReference type="GO" id="GO:0046872">
    <property type="term" value="F:metal ion binding"/>
    <property type="evidence" value="ECO:0007669"/>
    <property type="project" value="InterPro"/>
</dbReference>
<dbReference type="Gene3D" id="3.30.470.20">
    <property type="entry name" value="ATP-grasp fold, B domain"/>
    <property type="match status" value="1"/>
</dbReference>
<evidence type="ECO:0000313" key="6">
    <source>
        <dbReference type="EMBL" id="GHH79052.1"/>
    </source>
</evidence>
<dbReference type="SUPFAM" id="SSF56059">
    <property type="entry name" value="Glutathione synthetase ATP-binding domain-like"/>
    <property type="match status" value="1"/>
</dbReference>
<dbReference type="Gene3D" id="3.30.1490.20">
    <property type="entry name" value="ATP-grasp fold, A domain"/>
    <property type="match status" value="1"/>
</dbReference>
<dbReference type="GeneID" id="95355972"/>
<keyword evidence="7" id="KW-1185">Reference proteome</keyword>
<dbReference type="Pfam" id="PF02786">
    <property type="entry name" value="CPSase_L_D2"/>
    <property type="match status" value="1"/>
</dbReference>
<gene>
    <name evidence="6" type="ORF">GCM10018781_56190</name>
</gene>
<reference evidence="6" key="1">
    <citation type="journal article" date="2014" name="Int. J. Syst. Evol. Microbiol.">
        <title>Complete genome sequence of Corynebacterium casei LMG S-19264T (=DSM 44701T), isolated from a smear-ripened cheese.</title>
        <authorList>
            <consortium name="US DOE Joint Genome Institute (JGI-PGF)"/>
            <person name="Walter F."/>
            <person name="Albersmeier A."/>
            <person name="Kalinowski J."/>
            <person name="Ruckert C."/>
        </authorList>
    </citation>
    <scope>NUCLEOTIDE SEQUENCE</scope>
    <source>
        <strain evidence="6">JCM 4646</strain>
    </source>
</reference>
<evidence type="ECO:0000256" key="4">
    <source>
        <dbReference type="PROSITE-ProRule" id="PRU00409"/>
    </source>
</evidence>
<dbReference type="GO" id="GO:0016874">
    <property type="term" value="F:ligase activity"/>
    <property type="evidence" value="ECO:0007669"/>
    <property type="project" value="UniProtKB-KW"/>
</dbReference>
<evidence type="ECO:0000259" key="5">
    <source>
        <dbReference type="PROSITE" id="PS50975"/>
    </source>
</evidence>
<keyword evidence="1" id="KW-0436">Ligase</keyword>
<evidence type="ECO:0000313" key="7">
    <source>
        <dbReference type="Proteomes" id="UP000617734"/>
    </source>
</evidence>
<organism evidence="6 7">
    <name type="scientific">Kitasatospora indigofera</name>
    <dbReference type="NCBI Taxonomy" id="67307"/>
    <lineage>
        <taxon>Bacteria</taxon>
        <taxon>Bacillati</taxon>
        <taxon>Actinomycetota</taxon>
        <taxon>Actinomycetes</taxon>
        <taxon>Kitasatosporales</taxon>
        <taxon>Streptomycetaceae</taxon>
        <taxon>Kitasatospora</taxon>
    </lineage>
</organism>
<dbReference type="PANTHER" id="PTHR43585">
    <property type="entry name" value="FUMIPYRROLE BIOSYNTHESIS PROTEIN C"/>
    <property type="match status" value="1"/>
</dbReference>
<evidence type="ECO:0000256" key="1">
    <source>
        <dbReference type="ARBA" id="ARBA00022598"/>
    </source>
</evidence>
<dbReference type="InterPro" id="IPR011761">
    <property type="entry name" value="ATP-grasp"/>
</dbReference>
<dbReference type="EMBL" id="BNBO01000040">
    <property type="protein sequence ID" value="GHH79052.1"/>
    <property type="molecule type" value="Genomic_DNA"/>
</dbReference>